<sequence length="159" mass="17165">MANSRKGGLKPSSYKACYLSVLFSIWVYSPSATAELLGTISDETAPVTKSLEPKTGKNDDRKIIYRVICSPDDQDLPDCDRSAVDDGNETAALPMPDLPPDSADLAEQSAQTDAAKVTVEEKPQKSTHKKAAKPSKSAKKTATKKTTAKKPDSKKKPRK</sequence>
<dbReference type="AlphaFoldDB" id="A0A177MH72"/>
<evidence type="ECO:0000313" key="3">
    <source>
        <dbReference type="Proteomes" id="UP000077763"/>
    </source>
</evidence>
<evidence type="ECO:0000313" key="2">
    <source>
        <dbReference type="EMBL" id="OAI04290.1"/>
    </source>
</evidence>
<dbReference type="EMBL" id="LUUH01000051">
    <property type="protein sequence ID" value="OAI04290.1"/>
    <property type="molecule type" value="Genomic_DNA"/>
</dbReference>
<dbReference type="RefSeq" id="WP_064036743.1">
    <property type="nucleotide sequence ID" value="NZ_LUUH01000051.1"/>
</dbReference>
<reference evidence="2 3" key="1">
    <citation type="submission" date="2016-03" db="EMBL/GenBank/DDBJ databases">
        <authorList>
            <person name="Ploux O."/>
        </authorList>
    </citation>
    <scope>NUCLEOTIDE SEQUENCE [LARGE SCALE GENOMIC DNA]</scope>
    <source>
        <strain evidence="2 3">R-45371</strain>
    </source>
</reference>
<evidence type="ECO:0000256" key="1">
    <source>
        <dbReference type="SAM" id="MobiDB-lite"/>
    </source>
</evidence>
<comment type="caution">
    <text evidence="2">The sequence shown here is derived from an EMBL/GenBank/DDBJ whole genome shotgun (WGS) entry which is preliminary data.</text>
</comment>
<name>A0A177MH72_METMH</name>
<accession>A0A177MH72</accession>
<gene>
    <name evidence="2" type="ORF">A1353_13590</name>
</gene>
<protein>
    <submittedName>
        <fullName evidence="2">Uncharacterized protein</fullName>
    </submittedName>
</protein>
<feature type="compositionally biased region" description="Basic residues" evidence="1">
    <location>
        <begin position="125"/>
        <end position="159"/>
    </location>
</feature>
<dbReference type="Proteomes" id="UP000077763">
    <property type="component" value="Unassembled WGS sequence"/>
</dbReference>
<organism evidence="2 3">
    <name type="scientific">Methylomonas methanica</name>
    <dbReference type="NCBI Taxonomy" id="421"/>
    <lineage>
        <taxon>Bacteria</taxon>
        <taxon>Pseudomonadati</taxon>
        <taxon>Pseudomonadota</taxon>
        <taxon>Gammaproteobacteria</taxon>
        <taxon>Methylococcales</taxon>
        <taxon>Methylococcaceae</taxon>
        <taxon>Methylomonas</taxon>
    </lineage>
</organism>
<proteinExistence type="predicted"/>
<feature type="region of interest" description="Disordered" evidence="1">
    <location>
        <begin position="71"/>
        <end position="159"/>
    </location>
</feature>